<reference evidence="2" key="1">
    <citation type="journal article" date="2023" name="bioRxiv">
        <title>Improved chromosome-level genome assembly for marigold (Tagetes erecta).</title>
        <authorList>
            <person name="Jiang F."/>
            <person name="Yuan L."/>
            <person name="Wang S."/>
            <person name="Wang H."/>
            <person name="Xu D."/>
            <person name="Wang A."/>
            <person name="Fan W."/>
        </authorList>
    </citation>
    <scope>NUCLEOTIDE SEQUENCE</scope>
    <source>
        <strain evidence="2">WSJ</strain>
        <tissue evidence="2">Leaf</tissue>
    </source>
</reference>
<evidence type="ECO:0000313" key="3">
    <source>
        <dbReference type="Proteomes" id="UP001229421"/>
    </source>
</evidence>
<dbReference type="EMBL" id="JAUHHV010000005">
    <property type="protein sequence ID" value="KAK1423493.1"/>
    <property type="molecule type" value="Genomic_DNA"/>
</dbReference>
<sequence length="104" mass="11612">MYFCLEIFAHLVLSALPISKFYWFVLVIHLVSKTFLYTPLPLGFAVSTIASPSTSAGLHRLPLHLRRSSPPPPPPPPVFTSVSLHLRRPSITADHPFSPNFRHG</sequence>
<name>A0AAD8KIK4_TARER</name>
<keyword evidence="1" id="KW-1133">Transmembrane helix</keyword>
<feature type="transmembrane region" description="Helical" evidence="1">
    <location>
        <begin position="7"/>
        <end position="30"/>
    </location>
</feature>
<protein>
    <submittedName>
        <fullName evidence="2">Uncharacterized protein</fullName>
    </submittedName>
</protein>
<organism evidence="2 3">
    <name type="scientific">Tagetes erecta</name>
    <name type="common">African marigold</name>
    <dbReference type="NCBI Taxonomy" id="13708"/>
    <lineage>
        <taxon>Eukaryota</taxon>
        <taxon>Viridiplantae</taxon>
        <taxon>Streptophyta</taxon>
        <taxon>Embryophyta</taxon>
        <taxon>Tracheophyta</taxon>
        <taxon>Spermatophyta</taxon>
        <taxon>Magnoliopsida</taxon>
        <taxon>eudicotyledons</taxon>
        <taxon>Gunneridae</taxon>
        <taxon>Pentapetalae</taxon>
        <taxon>asterids</taxon>
        <taxon>campanulids</taxon>
        <taxon>Asterales</taxon>
        <taxon>Asteraceae</taxon>
        <taxon>Asteroideae</taxon>
        <taxon>Heliantheae alliance</taxon>
        <taxon>Tageteae</taxon>
        <taxon>Tagetes</taxon>
    </lineage>
</organism>
<gene>
    <name evidence="2" type="ORF">QVD17_18796</name>
</gene>
<keyword evidence="1" id="KW-0812">Transmembrane</keyword>
<keyword evidence="1" id="KW-0472">Membrane</keyword>
<dbReference type="AlphaFoldDB" id="A0AAD8KIK4"/>
<keyword evidence="3" id="KW-1185">Reference proteome</keyword>
<proteinExistence type="predicted"/>
<dbReference type="Proteomes" id="UP001229421">
    <property type="component" value="Unassembled WGS sequence"/>
</dbReference>
<evidence type="ECO:0000313" key="2">
    <source>
        <dbReference type="EMBL" id="KAK1423493.1"/>
    </source>
</evidence>
<comment type="caution">
    <text evidence="2">The sequence shown here is derived from an EMBL/GenBank/DDBJ whole genome shotgun (WGS) entry which is preliminary data.</text>
</comment>
<evidence type="ECO:0000256" key="1">
    <source>
        <dbReference type="SAM" id="Phobius"/>
    </source>
</evidence>
<accession>A0AAD8KIK4</accession>